<dbReference type="EMBL" id="BKCJ011440184">
    <property type="protein sequence ID" value="GFD33867.1"/>
    <property type="molecule type" value="Genomic_DNA"/>
</dbReference>
<dbReference type="Gene3D" id="3.40.462.20">
    <property type="match status" value="1"/>
</dbReference>
<name>A0A699VF62_TANCI</name>
<feature type="non-terminal residue" evidence="1">
    <location>
        <position position="1"/>
    </location>
</feature>
<reference evidence="1" key="1">
    <citation type="journal article" date="2019" name="Sci. Rep.">
        <title>Draft genome of Tanacetum cinerariifolium, the natural source of mosquito coil.</title>
        <authorList>
            <person name="Yamashiro T."/>
            <person name="Shiraishi A."/>
            <person name="Satake H."/>
            <person name="Nakayama K."/>
        </authorList>
    </citation>
    <scope>NUCLEOTIDE SEQUENCE</scope>
</reference>
<organism evidence="1">
    <name type="scientific">Tanacetum cinerariifolium</name>
    <name type="common">Dalmatian daisy</name>
    <name type="synonym">Chrysanthemum cinerariifolium</name>
    <dbReference type="NCBI Taxonomy" id="118510"/>
    <lineage>
        <taxon>Eukaryota</taxon>
        <taxon>Viridiplantae</taxon>
        <taxon>Streptophyta</taxon>
        <taxon>Embryophyta</taxon>
        <taxon>Tracheophyta</taxon>
        <taxon>Spermatophyta</taxon>
        <taxon>Magnoliopsida</taxon>
        <taxon>eudicotyledons</taxon>
        <taxon>Gunneridae</taxon>
        <taxon>Pentapetalae</taxon>
        <taxon>asterids</taxon>
        <taxon>campanulids</taxon>
        <taxon>Asterales</taxon>
        <taxon>Asteraceae</taxon>
        <taxon>Asteroideae</taxon>
        <taxon>Anthemideae</taxon>
        <taxon>Anthemidinae</taxon>
        <taxon>Tanacetum</taxon>
    </lineage>
</organism>
<proteinExistence type="predicted"/>
<dbReference type="AlphaFoldDB" id="A0A699VF62"/>
<evidence type="ECO:0000313" key="1">
    <source>
        <dbReference type="EMBL" id="GFD33867.1"/>
    </source>
</evidence>
<accession>A0A699VF62</accession>
<dbReference type="PANTHER" id="PTHR32448">
    <property type="entry name" value="OS08G0158400 PROTEIN"/>
    <property type="match status" value="1"/>
</dbReference>
<gene>
    <name evidence="1" type="ORF">Tci_905836</name>
</gene>
<sequence>DFIKSPISKHGMESIFNKMKELKNQMITFNPLGGRMTEISEFAKPYPRRPGNLAKIEYETYWNDPGTEATNEYLEYSRLMHEHMTPRTLEKHVSIIGTWILVSTITERIVTKKVGFMG</sequence>
<protein>
    <submittedName>
        <fullName evidence="1">Berberine bridge enzyme-like 8</fullName>
    </submittedName>
</protein>
<comment type="caution">
    <text evidence="1">The sequence shown here is derived from an EMBL/GenBank/DDBJ whole genome shotgun (WGS) entry which is preliminary data.</text>
</comment>